<dbReference type="InterPro" id="IPR054722">
    <property type="entry name" value="PolX-like_BBD"/>
</dbReference>
<reference evidence="3" key="1">
    <citation type="journal article" date="2019" name="Sci. Rep.">
        <title>Draft genome of Tanacetum cinerariifolium, the natural source of mosquito coil.</title>
        <authorList>
            <person name="Yamashiro T."/>
            <person name="Shiraishi A."/>
            <person name="Satake H."/>
            <person name="Nakayama K."/>
        </authorList>
    </citation>
    <scope>NUCLEOTIDE SEQUENCE</scope>
</reference>
<dbReference type="PANTHER" id="PTHR33067">
    <property type="entry name" value="RNA-DIRECTED DNA POLYMERASE-RELATED"/>
    <property type="match status" value="1"/>
</dbReference>
<sequence>MAEDVKLKIDNMMVMILISGRSRDSDDELVCCIENTIEERIMDSGASFHATYCKEELEKFKLRSDKFRLGDDKTLDIAGIGDVILKTSLGTSWTLKDARYIPCLKRRLISIEQLDEEGYHVGFEEHQWKVTKGSFMVAHENKCGSMYMVEVHPEGIGAIIDGSDSAAMQHQRLGDMSRIGMKMLASKGNVLYIRKVDIYFCKPGGLGKQKKCEIDRTADGKLHDKNVNESWEIIENLALYDREGWNDSKNHVKLVKVITVSLNTSKMPDRRLLELEDQINFVLKETQPTPKTSSTHTPQAYAKAVSSSPLPRGLNERVRPNPQPQALETSFEARVRDYMEAYTERIERFKNAIFKQREEINDRMAEMFGLLKELTCSKTLENVLIRDEARHLITKNFNSISFIRIKEEENRENNRKIDKSIMEPGKSDEEKPPLRELTQTMKLKERHMTSQPKVQGKMSQRMKRMSQQEFPLPMLPVENDIRLSLASYSYTYPLGITKDVLVDVASYAYPMDFVILDIREEEKRPFILGTPFLTTTKAMIKFDKRDNNFRIWKE</sequence>
<evidence type="ECO:0000313" key="3">
    <source>
        <dbReference type="EMBL" id="GEY49366.1"/>
    </source>
</evidence>
<dbReference type="Gene3D" id="2.40.70.10">
    <property type="entry name" value="Acid Proteases"/>
    <property type="match status" value="1"/>
</dbReference>
<evidence type="ECO:0000259" key="2">
    <source>
        <dbReference type="Pfam" id="PF22936"/>
    </source>
</evidence>
<dbReference type="Pfam" id="PF22936">
    <property type="entry name" value="Pol_BBD"/>
    <property type="match status" value="1"/>
</dbReference>
<comment type="caution">
    <text evidence="3">The sequence shown here is derived from an EMBL/GenBank/DDBJ whole genome shotgun (WGS) entry which is preliminary data.</text>
</comment>
<name>A0A699HNE9_TANCI</name>
<feature type="compositionally biased region" description="Polar residues" evidence="1">
    <location>
        <begin position="286"/>
        <end position="298"/>
    </location>
</feature>
<dbReference type="AlphaFoldDB" id="A0A699HNE9"/>
<protein>
    <submittedName>
        <fullName evidence="3">Retrovirus-related Pol polyprotein from transposon TNT 1-94</fullName>
    </submittedName>
</protein>
<accession>A0A699HNE9</accession>
<proteinExistence type="predicted"/>
<dbReference type="PANTHER" id="PTHR33067:SF9">
    <property type="entry name" value="RNA-DIRECTED DNA POLYMERASE"/>
    <property type="match status" value="1"/>
</dbReference>
<gene>
    <name evidence="3" type="ORF">Tci_421340</name>
</gene>
<dbReference type="EMBL" id="BKCJ010183226">
    <property type="protein sequence ID" value="GEY49366.1"/>
    <property type="molecule type" value="Genomic_DNA"/>
</dbReference>
<organism evidence="3">
    <name type="scientific">Tanacetum cinerariifolium</name>
    <name type="common">Dalmatian daisy</name>
    <name type="synonym">Chrysanthemum cinerariifolium</name>
    <dbReference type="NCBI Taxonomy" id="118510"/>
    <lineage>
        <taxon>Eukaryota</taxon>
        <taxon>Viridiplantae</taxon>
        <taxon>Streptophyta</taxon>
        <taxon>Embryophyta</taxon>
        <taxon>Tracheophyta</taxon>
        <taxon>Spermatophyta</taxon>
        <taxon>Magnoliopsida</taxon>
        <taxon>eudicotyledons</taxon>
        <taxon>Gunneridae</taxon>
        <taxon>Pentapetalae</taxon>
        <taxon>asterids</taxon>
        <taxon>campanulids</taxon>
        <taxon>Asterales</taxon>
        <taxon>Asteraceae</taxon>
        <taxon>Asteroideae</taxon>
        <taxon>Anthemideae</taxon>
        <taxon>Anthemidinae</taxon>
        <taxon>Tanacetum</taxon>
    </lineage>
</organism>
<dbReference type="InterPro" id="IPR021109">
    <property type="entry name" value="Peptidase_aspartic_dom_sf"/>
</dbReference>
<feature type="domain" description="Retrovirus-related Pol polyprotein from transposon TNT 1-94-like beta-barrel" evidence="2">
    <location>
        <begin position="41"/>
        <end position="119"/>
    </location>
</feature>
<feature type="region of interest" description="Disordered" evidence="1">
    <location>
        <begin position="286"/>
        <end position="322"/>
    </location>
</feature>
<evidence type="ECO:0000256" key="1">
    <source>
        <dbReference type="SAM" id="MobiDB-lite"/>
    </source>
</evidence>